<gene>
    <name evidence="2" type="ORF">NBRC111894_1490</name>
</gene>
<reference evidence="2 3" key="1">
    <citation type="submission" date="2017-11" db="EMBL/GenBank/DDBJ databases">
        <title>Draft Genome Sequence of Sporolactobacillus inulinus NBRC 111894 Isolated from Koso, a Japanese Sugar-Vegetable Fermented Beverage.</title>
        <authorList>
            <person name="Chiou T.Y."/>
            <person name="Oshima K."/>
            <person name="Suda W."/>
            <person name="Hattori M."/>
            <person name="Takahashi T."/>
        </authorList>
    </citation>
    <scope>NUCLEOTIDE SEQUENCE [LARGE SCALE GENOMIC DNA]</scope>
    <source>
        <strain evidence="2 3">NBRC111894</strain>
    </source>
</reference>
<evidence type="ECO:0000313" key="3">
    <source>
        <dbReference type="Proteomes" id="UP000319716"/>
    </source>
</evidence>
<feature type="domain" description="ATP-dependent helicase/deoxyribonuclease subunit B N-terminal" evidence="1">
    <location>
        <begin position="11"/>
        <end position="87"/>
    </location>
</feature>
<dbReference type="InterPro" id="IPR049035">
    <property type="entry name" value="ADDB_N"/>
</dbReference>
<sequence>MIGAKKMSVRFILGRPGTGKTSACLTDIRRKLQEQPDGAPLIYLVPEHMTFSLEDTLASTPDLGGMTRLNVYSLPRLALRVCNRQEGRHGSI</sequence>
<organism evidence="2 3">
    <name type="scientific">Sporolactobacillus inulinus</name>
    <dbReference type="NCBI Taxonomy" id="2078"/>
    <lineage>
        <taxon>Bacteria</taxon>
        <taxon>Bacillati</taxon>
        <taxon>Bacillota</taxon>
        <taxon>Bacilli</taxon>
        <taxon>Bacillales</taxon>
        <taxon>Sporolactobacillaceae</taxon>
        <taxon>Sporolactobacillus</taxon>
    </lineage>
</organism>
<dbReference type="Pfam" id="PF21445">
    <property type="entry name" value="ADDB_N"/>
    <property type="match status" value="1"/>
</dbReference>
<accession>A0A4Y1ZA69</accession>
<dbReference type="InterPro" id="IPR027417">
    <property type="entry name" value="P-loop_NTPase"/>
</dbReference>
<dbReference type="Proteomes" id="UP000319716">
    <property type="component" value="Unassembled WGS sequence"/>
</dbReference>
<comment type="caution">
    <text evidence="2">The sequence shown here is derived from an EMBL/GenBank/DDBJ whole genome shotgun (WGS) entry which is preliminary data.</text>
</comment>
<dbReference type="Gene3D" id="3.40.50.300">
    <property type="entry name" value="P-loop containing nucleotide triphosphate hydrolases"/>
    <property type="match status" value="1"/>
</dbReference>
<dbReference type="EMBL" id="BEXB01000009">
    <property type="protein sequence ID" value="GAY75936.1"/>
    <property type="molecule type" value="Genomic_DNA"/>
</dbReference>
<protein>
    <submittedName>
        <fullName evidence="2">ATP-dependent nuclease, subunit B</fullName>
    </submittedName>
</protein>
<evidence type="ECO:0000313" key="2">
    <source>
        <dbReference type="EMBL" id="GAY75936.1"/>
    </source>
</evidence>
<proteinExistence type="predicted"/>
<dbReference type="AlphaFoldDB" id="A0A4Y1ZA69"/>
<dbReference type="SUPFAM" id="SSF52540">
    <property type="entry name" value="P-loop containing nucleoside triphosphate hydrolases"/>
    <property type="match status" value="1"/>
</dbReference>
<name>A0A4Y1ZA69_9BACL</name>
<evidence type="ECO:0000259" key="1">
    <source>
        <dbReference type="Pfam" id="PF21445"/>
    </source>
</evidence>